<dbReference type="GO" id="GO:0015888">
    <property type="term" value="P:thiamine transport"/>
    <property type="evidence" value="ECO:0007669"/>
    <property type="project" value="InterPro"/>
</dbReference>
<dbReference type="GO" id="GO:0005886">
    <property type="term" value="C:plasma membrane"/>
    <property type="evidence" value="ECO:0007669"/>
    <property type="project" value="UniProtKB-SubCell"/>
</dbReference>
<evidence type="ECO:0000313" key="13">
    <source>
        <dbReference type="EMBL" id="AOY87836.1"/>
    </source>
</evidence>
<feature type="transmembrane region" description="Helical" evidence="11">
    <location>
        <begin position="514"/>
        <end position="537"/>
    </location>
</feature>
<dbReference type="KEGG" id="msq:BKP64_06425"/>
<organism evidence="13 14">
    <name type="scientific">Marinobacter salinus</name>
    <dbReference type="NCBI Taxonomy" id="1874317"/>
    <lineage>
        <taxon>Bacteria</taxon>
        <taxon>Pseudomonadati</taxon>
        <taxon>Pseudomonadota</taxon>
        <taxon>Gammaproteobacteria</taxon>
        <taxon>Pseudomonadales</taxon>
        <taxon>Marinobacteraceae</taxon>
        <taxon>Marinobacter</taxon>
    </lineage>
</organism>
<evidence type="ECO:0000256" key="6">
    <source>
        <dbReference type="ARBA" id="ARBA00022519"/>
    </source>
</evidence>
<dbReference type="CDD" id="cd06261">
    <property type="entry name" value="TM_PBP2"/>
    <property type="match status" value="2"/>
</dbReference>
<comment type="subcellular location">
    <subcellularLocation>
        <location evidence="1">Cell inner membrane</location>
        <topology evidence="1">Multi-pass membrane protein</topology>
    </subcellularLocation>
    <subcellularLocation>
        <location evidence="11">Cell membrane</location>
        <topology evidence="11">Multi-pass membrane protein</topology>
    </subcellularLocation>
</comment>
<feature type="domain" description="ABC transmembrane type-1" evidence="12">
    <location>
        <begin position="343"/>
        <end position="534"/>
    </location>
</feature>
<evidence type="ECO:0000256" key="11">
    <source>
        <dbReference type="RuleBase" id="RU363032"/>
    </source>
</evidence>
<feature type="transmembrane region" description="Helical" evidence="11">
    <location>
        <begin position="294"/>
        <end position="317"/>
    </location>
</feature>
<evidence type="ECO:0000313" key="14">
    <source>
        <dbReference type="Proteomes" id="UP000177445"/>
    </source>
</evidence>
<dbReference type="Gene3D" id="1.10.3720.10">
    <property type="entry name" value="MetI-like"/>
    <property type="match status" value="2"/>
</dbReference>
<evidence type="ECO:0000256" key="10">
    <source>
        <dbReference type="ARBA" id="ARBA00023136"/>
    </source>
</evidence>
<feature type="transmembrane region" description="Helical" evidence="11">
    <location>
        <begin position="21"/>
        <end position="39"/>
    </location>
</feature>
<feature type="transmembrane region" description="Helical" evidence="11">
    <location>
        <begin position="59"/>
        <end position="81"/>
    </location>
</feature>
<keyword evidence="8" id="KW-0677">Repeat</keyword>
<dbReference type="AlphaFoldDB" id="A0A1D9GJM1"/>
<keyword evidence="6" id="KW-0997">Cell inner membrane</keyword>
<dbReference type="STRING" id="1874317.BKP64_06425"/>
<dbReference type="OrthoDB" id="7066776at2"/>
<keyword evidence="4 11" id="KW-0813">Transport</keyword>
<dbReference type="GO" id="GO:0022857">
    <property type="term" value="F:transmembrane transporter activity"/>
    <property type="evidence" value="ECO:0007669"/>
    <property type="project" value="InterPro"/>
</dbReference>
<feature type="transmembrane region" description="Helical" evidence="11">
    <location>
        <begin position="414"/>
        <end position="433"/>
    </location>
</feature>
<accession>A0A1D9GJM1</accession>
<dbReference type="EMBL" id="CP017715">
    <property type="protein sequence ID" value="AOY87836.1"/>
    <property type="molecule type" value="Genomic_DNA"/>
</dbReference>
<dbReference type="PROSITE" id="PS50928">
    <property type="entry name" value="ABC_TM1"/>
    <property type="match status" value="2"/>
</dbReference>
<comment type="subunit">
    <text evidence="2">The complex is composed of two ATP-binding proteins (ThiQ), two transmembrane proteins (ThiP) and a solute-binding protein (ThiB).</text>
</comment>
<reference evidence="13 14" key="1">
    <citation type="submission" date="2016-10" db="EMBL/GenBank/DDBJ databases">
        <title>Marinobacter salinus sp. nov., a moderately halophilic bacterium isolated from a tidal flat environment.</title>
        <authorList>
            <person name="Park S.-J."/>
        </authorList>
    </citation>
    <scope>NUCLEOTIDE SEQUENCE [LARGE SCALE GENOMIC DNA]</scope>
    <source>
        <strain evidence="13 14">Hb8</strain>
    </source>
</reference>
<keyword evidence="7 11" id="KW-0812">Transmembrane</keyword>
<gene>
    <name evidence="13" type="ORF">BKP64_06425</name>
</gene>
<feature type="transmembrane region" description="Helical" evidence="11">
    <location>
        <begin position="102"/>
        <end position="120"/>
    </location>
</feature>
<protein>
    <recommendedName>
        <fullName evidence="3">Thiamine transport system permease protein ThiP</fullName>
    </recommendedName>
</protein>
<evidence type="ECO:0000256" key="7">
    <source>
        <dbReference type="ARBA" id="ARBA00022692"/>
    </source>
</evidence>
<dbReference type="InterPro" id="IPR000515">
    <property type="entry name" value="MetI-like"/>
</dbReference>
<evidence type="ECO:0000256" key="1">
    <source>
        <dbReference type="ARBA" id="ARBA00004429"/>
    </source>
</evidence>
<dbReference type="InterPro" id="IPR035906">
    <property type="entry name" value="MetI-like_sf"/>
</dbReference>
<comment type="similarity">
    <text evidence="11">Belongs to the binding-protein-dependent transport system permease family.</text>
</comment>
<evidence type="ECO:0000256" key="4">
    <source>
        <dbReference type="ARBA" id="ARBA00022448"/>
    </source>
</evidence>
<feature type="transmembrane region" description="Helical" evidence="11">
    <location>
        <begin position="347"/>
        <end position="367"/>
    </location>
</feature>
<keyword evidence="14" id="KW-1185">Reference proteome</keyword>
<dbReference type="SUPFAM" id="SSF161098">
    <property type="entry name" value="MetI-like"/>
    <property type="match status" value="2"/>
</dbReference>
<dbReference type="Proteomes" id="UP000177445">
    <property type="component" value="Chromosome"/>
</dbReference>
<dbReference type="InterPro" id="IPR005947">
    <property type="entry name" value="ThiP_ABC_transpt"/>
</dbReference>
<keyword evidence="5" id="KW-1003">Cell membrane</keyword>
<feature type="transmembrane region" description="Helical" evidence="11">
    <location>
        <begin position="244"/>
        <end position="266"/>
    </location>
</feature>
<feature type="domain" description="ABC transmembrane type-1" evidence="12">
    <location>
        <begin position="59"/>
        <end position="265"/>
    </location>
</feature>
<feature type="transmembrane region" description="Helical" evidence="11">
    <location>
        <begin position="379"/>
        <end position="402"/>
    </location>
</feature>
<evidence type="ECO:0000256" key="2">
    <source>
        <dbReference type="ARBA" id="ARBA00011650"/>
    </source>
</evidence>
<evidence type="ECO:0000256" key="5">
    <source>
        <dbReference type="ARBA" id="ARBA00022475"/>
    </source>
</evidence>
<evidence type="ECO:0000256" key="9">
    <source>
        <dbReference type="ARBA" id="ARBA00022989"/>
    </source>
</evidence>
<feature type="transmembrane region" description="Helical" evidence="11">
    <location>
        <begin position="471"/>
        <end position="494"/>
    </location>
</feature>
<keyword evidence="10 11" id="KW-0472">Membrane</keyword>
<feature type="transmembrane region" description="Helical" evidence="11">
    <location>
        <begin position="140"/>
        <end position="163"/>
    </location>
</feature>
<dbReference type="Pfam" id="PF00528">
    <property type="entry name" value="BPD_transp_1"/>
    <property type="match status" value="2"/>
</dbReference>
<name>A0A1D9GJM1_9GAMM</name>
<feature type="transmembrane region" description="Helical" evidence="11">
    <location>
        <begin position="199"/>
        <end position="224"/>
    </location>
</feature>
<proteinExistence type="inferred from homology"/>
<evidence type="ECO:0000259" key="12">
    <source>
        <dbReference type="PROSITE" id="PS50928"/>
    </source>
</evidence>
<dbReference type="PANTHER" id="PTHR30183">
    <property type="entry name" value="MOLYBDENUM TRANSPORT SYSTEM PERMEASE PROTEIN MODB"/>
    <property type="match status" value="1"/>
</dbReference>
<evidence type="ECO:0000256" key="3">
    <source>
        <dbReference type="ARBA" id="ARBA00016947"/>
    </source>
</evidence>
<evidence type="ECO:0000256" key="8">
    <source>
        <dbReference type="ARBA" id="ARBA00022737"/>
    </source>
</evidence>
<dbReference type="PANTHER" id="PTHR30183:SF9">
    <property type="entry name" value="THIAMINE TRANSPORT SYSTEM PERMEASE PROTEIN THIP"/>
    <property type="match status" value="1"/>
</dbReference>
<keyword evidence="9 11" id="KW-1133">Transmembrane helix</keyword>
<dbReference type="NCBIfam" id="TIGR01253">
    <property type="entry name" value="thiP"/>
    <property type="match status" value="1"/>
</dbReference>
<sequence>MNTGFQPPMSGSGWRIWPGTLLALGIVGLAACGVGALLWQAPALDATELWSSRYLRSVLVFTVWQAALSVFLSLLVALPIARALDRHRRFPGRGILLRLMELSLVLPTIVAVSGIVGVYGRQGWLTSLLQEWSPSLNWNLYGLNGIVLAHIFFNAPLAARILLQTLESTPEGQRRIASQLGLGPLWQWRALEWPAMRPVLPGVAALVFTLCFTSFAIVMTLGGGPGATTLEVAIYQSLRFEFDFGRAALLAVVQLLICGSLWWLVLRKGVTASLVPDRKLSGNSIRKDSTGVHVVTDGALLVTFTLFLILPLLAVLFRGFPGLLDALSPGDASLSGSGLLPATLRSLAIALPAGAASVLTALLILAAKKAGNFQLLSRLCEVTAYLPLIIPPLVLGTGLFLLLRPKLGVTNEGLVLVALINAVMALPFVLQLLRGPFNNLDPATVNQADQLGIRGWYRWRWLYWPRMRRPLALAMAYGTGLSLGDFGVIALFGAPGEPTIPVLLYQQLGSYQMSAAAASGLWLLLLLLGLFAFFNLLGRQPPRVKRVGHTVTEYPEPDHA</sequence>